<dbReference type="InterPro" id="IPR025196">
    <property type="entry name" value="DUF4126"/>
</dbReference>
<keyword evidence="1" id="KW-0472">Membrane</keyword>
<keyword evidence="4" id="KW-1185">Reference proteome</keyword>
<evidence type="ECO:0000313" key="3">
    <source>
        <dbReference type="EMBL" id="WBO23296.1"/>
    </source>
</evidence>
<dbReference type="RefSeq" id="WP_270077931.1">
    <property type="nucleotide sequence ID" value="NZ_CP115174.1"/>
</dbReference>
<feature type="transmembrane region" description="Helical" evidence="1">
    <location>
        <begin position="37"/>
        <end position="57"/>
    </location>
</feature>
<sequence>MLYGLAFAIGIVAGLRTMMAPAAIAWAARLHWLTLDGSWLAFLGYRWTAPILTLLALGEIVSDKLPKTPSRKPPPQFGARIVSGGLCGGAVGVQAGIWWLGLLLGIVGAVVGTLGGSAARANLARAFVKDLPAALVEDAVALLLALTVVGRL</sequence>
<accession>A0ABY7NS65</accession>
<evidence type="ECO:0000313" key="4">
    <source>
        <dbReference type="Proteomes" id="UP001210865"/>
    </source>
</evidence>
<evidence type="ECO:0000256" key="1">
    <source>
        <dbReference type="SAM" id="Phobius"/>
    </source>
</evidence>
<name>A0ABY7NS65_9SPHN</name>
<feature type="domain" description="DUF4126" evidence="2">
    <location>
        <begin position="5"/>
        <end position="147"/>
    </location>
</feature>
<keyword evidence="1" id="KW-1133">Transmembrane helix</keyword>
<dbReference type="Pfam" id="PF13548">
    <property type="entry name" value="DUF4126"/>
    <property type="match status" value="1"/>
</dbReference>
<proteinExistence type="predicted"/>
<feature type="transmembrane region" description="Helical" evidence="1">
    <location>
        <begin position="99"/>
        <end position="119"/>
    </location>
</feature>
<dbReference type="Proteomes" id="UP001210865">
    <property type="component" value="Chromosome"/>
</dbReference>
<evidence type="ECO:0000259" key="2">
    <source>
        <dbReference type="Pfam" id="PF13548"/>
    </source>
</evidence>
<reference evidence="3 4" key="1">
    <citation type="submission" date="2022-12" db="EMBL/GenBank/DDBJ databases">
        <title>Sphingomonas abieness sp. nov., an endophytic bacterium isolated from Abies koreana.</title>
        <authorList>
            <person name="Jiang L."/>
            <person name="Lee J."/>
        </authorList>
    </citation>
    <scope>NUCLEOTIDE SEQUENCE [LARGE SCALE GENOMIC DNA]</scope>
    <source>
        <strain evidence="4">PAMB 00755</strain>
    </source>
</reference>
<organism evidence="3 4">
    <name type="scientific">Sphingomonas abietis</name>
    <dbReference type="NCBI Taxonomy" id="3012344"/>
    <lineage>
        <taxon>Bacteria</taxon>
        <taxon>Pseudomonadati</taxon>
        <taxon>Pseudomonadota</taxon>
        <taxon>Alphaproteobacteria</taxon>
        <taxon>Sphingomonadales</taxon>
        <taxon>Sphingomonadaceae</taxon>
        <taxon>Sphingomonas</taxon>
    </lineage>
</organism>
<protein>
    <submittedName>
        <fullName evidence="3">DUF4126 family protein</fullName>
    </submittedName>
</protein>
<keyword evidence="1" id="KW-0812">Transmembrane</keyword>
<gene>
    <name evidence="3" type="ORF">PBT88_03935</name>
</gene>
<dbReference type="EMBL" id="CP115174">
    <property type="protein sequence ID" value="WBO23296.1"/>
    <property type="molecule type" value="Genomic_DNA"/>
</dbReference>